<evidence type="ECO:0000256" key="5">
    <source>
        <dbReference type="ARBA" id="ARBA00022989"/>
    </source>
</evidence>
<comment type="caution">
    <text evidence="9">The sequence shown here is derived from an EMBL/GenBank/DDBJ whole genome shotgun (WGS) entry which is preliminary data.</text>
</comment>
<feature type="transmembrane region" description="Helical" evidence="7">
    <location>
        <begin position="133"/>
        <end position="156"/>
    </location>
</feature>
<dbReference type="Pfam" id="PF19300">
    <property type="entry name" value="BPD_transp_1_N"/>
    <property type="match status" value="1"/>
</dbReference>
<feature type="transmembrane region" description="Helical" evidence="7">
    <location>
        <begin position="234"/>
        <end position="256"/>
    </location>
</feature>
<accession>A0A084UA15</accession>
<protein>
    <submittedName>
        <fullName evidence="9">Binding-protein-dependent transport system inner membrane protein</fullName>
    </submittedName>
</protein>
<dbReference type="GO" id="GO:0071916">
    <property type="term" value="F:dipeptide transmembrane transporter activity"/>
    <property type="evidence" value="ECO:0007669"/>
    <property type="project" value="TreeGrafter"/>
</dbReference>
<evidence type="ECO:0000256" key="6">
    <source>
        <dbReference type="ARBA" id="ARBA00023136"/>
    </source>
</evidence>
<keyword evidence="2 7" id="KW-0813">Transport</keyword>
<feature type="domain" description="ABC transmembrane type-1" evidence="8">
    <location>
        <begin position="95"/>
        <end position="303"/>
    </location>
</feature>
<dbReference type="RefSeq" id="WP_036480009.1">
    <property type="nucleotide sequence ID" value="NZ_JMQM01000001.1"/>
</dbReference>
<evidence type="ECO:0000256" key="1">
    <source>
        <dbReference type="ARBA" id="ARBA00004651"/>
    </source>
</evidence>
<gene>
    <name evidence="9" type="ORF">EL18_00820</name>
</gene>
<evidence type="ECO:0000256" key="3">
    <source>
        <dbReference type="ARBA" id="ARBA00022475"/>
    </source>
</evidence>
<keyword evidence="4 7" id="KW-0812">Transmembrane</keyword>
<dbReference type="InterPro" id="IPR045621">
    <property type="entry name" value="BPD_transp_1_N"/>
</dbReference>
<dbReference type="InterPro" id="IPR035906">
    <property type="entry name" value="MetI-like_sf"/>
</dbReference>
<comment type="subcellular location">
    <subcellularLocation>
        <location evidence="1 7">Cell membrane</location>
        <topology evidence="1 7">Multi-pass membrane protein</topology>
    </subcellularLocation>
</comment>
<comment type="similarity">
    <text evidence="7">Belongs to the binding-protein-dependent transport system permease family.</text>
</comment>
<name>A0A084UA15_9HYPH</name>
<dbReference type="eggNOG" id="COG0601">
    <property type="taxonomic scope" value="Bacteria"/>
</dbReference>
<dbReference type="Pfam" id="PF00528">
    <property type="entry name" value="BPD_transp_1"/>
    <property type="match status" value="1"/>
</dbReference>
<keyword evidence="6 7" id="KW-0472">Membrane</keyword>
<dbReference type="GO" id="GO:0005886">
    <property type="term" value="C:plasma membrane"/>
    <property type="evidence" value="ECO:0007669"/>
    <property type="project" value="UniProtKB-SubCell"/>
</dbReference>
<evidence type="ECO:0000313" key="10">
    <source>
        <dbReference type="Proteomes" id="UP000053675"/>
    </source>
</evidence>
<dbReference type="PANTHER" id="PTHR43163">
    <property type="entry name" value="DIPEPTIDE TRANSPORT SYSTEM PERMEASE PROTEIN DPPB-RELATED"/>
    <property type="match status" value="1"/>
</dbReference>
<dbReference type="InterPro" id="IPR000515">
    <property type="entry name" value="MetI-like"/>
</dbReference>
<dbReference type="AlphaFoldDB" id="A0A084UA15"/>
<dbReference type="OrthoDB" id="9778910at2"/>
<dbReference type="STRING" id="472175.EL18_00820"/>
<dbReference type="PROSITE" id="PS50928">
    <property type="entry name" value="ABC_TM1"/>
    <property type="match status" value="1"/>
</dbReference>
<dbReference type="Proteomes" id="UP000053675">
    <property type="component" value="Unassembled WGS sequence"/>
</dbReference>
<dbReference type="Gene3D" id="1.10.3720.10">
    <property type="entry name" value="MetI-like"/>
    <property type="match status" value="1"/>
</dbReference>
<evidence type="ECO:0000313" key="9">
    <source>
        <dbReference type="EMBL" id="KFB09801.1"/>
    </source>
</evidence>
<evidence type="ECO:0000256" key="2">
    <source>
        <dbReference type="ARBA" id="ARBA00022448"/>
    </source>
</evidence>
<keyword evidence="3" id="KW-1003">Cell membrane</keyword>
<feature type="transmembrane region" description="Helical" evidence="7">
    <location>
        <begin position="176"/>
        <end position="196"/>
    </location>
</feature>
<dbReference type="EMBL" id="JMQM01000001">
    <property type="protein sequence ID" value="KFB09801.1"/>
    <property type="molecule type" value="Genomic_DNA"/>
</dbReference>
<reference evidence="9 10" key="1">
    <citation type="submission" date="2014-05" db="EMBL/GenBank/DDBJ databases">
        <title>Draft Genome Sequence of Nitratireductor basaltis Strain UMTGB225, A Marine Bacterium Isolated from Green Barrel Tunicate.</title>
        <authorList>
            <person name="Gan H.Y."/>
        </authorList>
    </citation>
    <scope>NUCLEOTIDE SEQUENCE [LARGE SCALE GENOMIC DNA]</scope>
    <source>
        <strain evidence="9 10">UMTGB225</strain>
    </source>
</reference>
<evidence type="ECO:0000256" key="4">
    <source>
        <dbReference type="ARBA" id="ARBA00022692"/>
    </source>
</evidence>
<feature type="transmembrane region" description="Helical" evidence="7">
    <location>
        <begin position="99"/>
        <end position="121"/>
    </location>
</feature>
<dbReference type="PATRIC" id="fig|472175.3.peg.832"/>
<keyword evidence="10" id="KW-1185">Reference proteome</keyword>
<sequence length="314" mass="33658">MSAYIAKRALTGFATLIVASLVVFAVLEILPGDPARIMLGMNASPEALAALRDEMGLNQPLVTRYFDWISGMAVGDLGRSYTYSTPVSELIAERLEVSLPLALLALALSTLIAIPVGVFAASRRGQAADTVSMGLAQIGVAIPNFWFALLLVYVFAVGLRLVPAGGFPGWDSGWQAMKALLLPAVSLALPQAAILARVTRSAMLEVLGEDYIRTARAKGLPRRTVLWKHALQNALIPVLTILGLQFAFLLAGTIIIENVFYLPGLGRLVFQAISQRDLIVVEGVVMLLVAAVILVNLLVDLLYAAADPRLRTSR</sequence>
<dbReference type="CDD" id="cd06261">
    <property type="entry name" value="TM_PBP2"/>
    <property type="match status" value="1"/>
</dbReference>
<keyword evidence="5 7" id="KW-1133">Transmembrane helix</keyword>
<organism evidence="9 10">
    <name type="scientific">Nitratireductor basaltis</name>
    <dbReference type="NCBI Taxonomy" id="472175"/>
    <lineage>
        <taxon>Bacteria</taxon>
        <taxon>Pseudomonadati</taxon>
        <taxon>Pseudomonadota</taxon>
        <taxon>Alphaproteobacteria</taxon>
        <taxon>Hyphomicrobiales</taxon>
        <taxon>Phyllobacteriaceae</taxon>
        <taxon>Nitratireductor</taxon>
    </lineage>
</organism>
<dbReference type="SUPFAM" id="SSF161098">
    <property type="entry name" value="MetI-like"/>
    <property type="match status" value="1"/>
</dbReference>
<feature type="transmembrane region" description="Helical" evidence="7">
    <location>
        <begin position="284"/>
        <end position="306"/>
    </location>
</feature>
<dbReference type="PANTHER" id="PTHR43163:SF6">
    <property type="entry name" value="DIPEPTIDE TRANSPORT SYSTEM PERMEASE PROTEIN DPPB-RELATED"/>
    <property type="match status" value="1"/>
</dbReference>
<evidence type="ECO:0000256" key="7">
    <source>
        <dbReference type="RuleBase" id="RU363032"/>
    </source>
</evidence>
<evidence type="ECO:0000259" key="8">
    <source>
        <dbReference type="PROSITE" id="PS50928"/>
    </source>
</evidence>
<proteinExistence type="inferred from homology"/>